<organism evidence="1">
    <name type="scientific">bioreactor metagenome</name>
    <dbReference type="NCBI Taxonomy" id="1076179"/>
    <lineage>
        <taxon>unclassified sequences</taxon>
        <taxon>metagenomes</taxon>
        <taxon>ecological metagenomes</taxon>
    </lineage>
</organism>
<gene>
    <name evidence="1" type="ORF">SDC9_90742</name>
</gene>
<dbReference type="AlphaFoldDB" id="A0A645A2N5"/>
<name>A0A645A2N5_9ZZZZ</name>
<protein>
    <submittedName>
        <fullName evidence="1">Uncharacterized protein</fullName>
    </submittedName>
</protein>
<comment type="caution">
    <text evidence="1">The sequence shown here is derived from an EMBL/GenBank/DDBJ whole genome shotgun (WGS) entry which is preliminary data.</text>
</comment>
<reference evidence="1" key="1">
    <citation type="submission" date="2019-08" db="EMBL/GenBank/DDBJ databases">
        <authorList>
            <person name="Kucharzyk K."/>
            <person name="Murdoch R.W."/>
            <person name="Higgins S."/>
            <person name="Loffler F."/>
        </authorList>
    </citation>
    <scope>NUCLEOTIDE SEQUENCE</scope>
</reference>
<proteinExistence type="predicted"/>
<evidence type="ECO:0000313" key="1">
    <source>
        <dbReference type="EMBL" id="MPM44064.1"/>
    </source>
</evidence>
<accession>A0A645A2N5</accession>
<sequence length="117" mass="12443">MECLDRRRARVVSRVVGAVVTVAGLRPTRQRLRDLAQETRSRGLVAGLGGVVQTGRIQCGAGDLPVRRIRILRRARDVARLGVVAGRAGGQAVAGPEPRAPITRADRKSALIGYAVA</sequence>
<dbReference type="EMBL" id="VSSQ01010334">
    <property type="protein sequence ID" value="MPM44064.1"/>
    <property type="molecule type" value="Genomic_DNA"/>
</dbReference>